<keyword evidence="5 7" id="KW-1133">Transmembrane helix</keyword>
<evidence type="ECO:0000256" key="7">
    <source>
        <dbReference type="SAM" id="Phobius"/>
    </source>
</evidence>
<keyword evidence="10" id="KW-1185">Reference proteome</keyword>
<name>A0A8J3QLW3_9ACTN</name>
<feature type="domain" description="SSD" evidence="8">
    <location>
        <begin position="187"/>
        <end position="333"/>
    </location>
</feature>
<dbReference type="InterPro" id="IPR004869">
    <property type="entry name" value="MMPL_dom"/>
</dbReference>
<keyword evidence="3" id="KW-1003">Cell membrane</keyword>
<dbReference type="EMBL" id="BONZ01000013">
    <property type="protein sequence ID" value="GIH13368.1"/>
    <property type="molecule type" value="Genomic_DNA"/>
</dbReference>
<keyword evidence="6 7" id="KW-0472">Membrane</keyword>
<dbReference type="PROSITE" id="PS50156">
    <property type="entry name" value="SSD"/>
    <property type="match status" value="2"/>
</dbReference>
<evidence type="ECO:0000256" key="4">
    <source>
        <dbReference type="ARBA" id="ARBA00022692"/>
    </source>
</evidence>
<feature type="domain" description="SSD" evidence="8">
    <location>
        <begin position="554"/>
        <end position="679"/>
    </location>
</feature>
<protein>
    <submittedName>
        <fullName evidence="9">Putative membrane protein</fullName>
    </submittedName>
</protein>
<comment type="caution">
    <text evidence="9">The sequence shown here is derived from an EMBL/GenBank/DDBJ whole genome shotgun (WGS) entry which is preliminary data.</text>
</comment>
<feature type="transmembrane region" description="Helical" evidence="7">
    <location>
        <begin position="238"/>
        <end position="258"/>
    </location>
</feature>
<feature type="transmembrane region" description="Helical" evidence="7">
    <location>
        <begin position="578"/>
        <end position="598"/>
    </location>
</feature>
<evidence type="ECO:0000256" key="5">
    <source>
        <dbReference type="ARBA" id="ARBA00022989"/>
    </source>
</evidence>
<accession>A0A8J3QLW3</accession>
<comment type="subcellular location">
    <subcellularLocation>
        <location evidence="1">Cell membrane</location>
        <topology evidence="1">Multi-pass membrane protein</topology>
    </subcellularLocation>
</comment>
<evidence type="ECO:0000256" key="2">
    <source>
        <dbReference type="ARBA" id="ARBA00010157"/>
    </source>
</evidence>
<dbReference type="GO" id="GO:0005886">
    <property type="term" value="C:plasma membrane"/>
    <property type="evidence" value="ECO:0007669"/>
    <property type="project" value="UniProtKB-SubCell"/>
</dbReference>
<feature type="transmembrane region" description="Helical" evidence="7">
    <location>
        <begin position="650"/>
        <end position="673"/>
    </location>
</feature>
<evidence type="ECO:0000259" key="8">
    <source>
        <dbReference type="PROSITE" id="PS50156"/>
    </source>
</evidence>
<dbReference type="InterPro" id="IPR050545">
    <property type="entry name" value="Mycobact_MmpL"/>
</dbReference>
<organism evidence="9 10">
    <name type="scientific">Rugosimonospora africana</name>
    <dbReference type="NCBI Taxonomy" id="556532"/>
    <lineage>
        <taxon>Bacteria</taxon>
        <taxon>Bacillati</taxon>
        <taxon>Actinomycetota</taxon>
        <taxon>Actinomycetes</taxon>
        <taxon>Micromonosporales</taxon>
        <taxon>Micromonosporaceae</taxon>
        <taxon>Rugosimonospora</taxon>
    </lineage>
</organism>
<feature type="transmembrane region" description="Helical" evidence="7">
    <location>
        <begin position="176"/>
        <end position="196"/>
    </location>
</feature>
<reference evidence="9" key="1">
    <citation type="submission" date="2021-01" db="EMBL/GenBank/DDBJ databases">
        <title>Whole genome shotgun sequence of Rugosimonospora africana NBRC 104875.</title>
        <authorList>
            <person name="Komaki H."/>
            <person name="Tamura T."/>
        </authorList>
    </citation>
    <scope>NUCLEOTIDE SEQUENCE</scope>
    <source>
        <strain evidence="9">NBRC 104875</strain>
    </source>
</reference>
<feature type="transmembrane region" description="Helical" evidence="7">
    <location>
        <begin position="203"/>
        <end position="226"/>
    </location>
</feature>
<evidence type="ECO:0000256" key="3">
    <source>
        <dbReference type="ARBA" id="ARBA00022475"/>
    </source>
</evidence>
<dbReference type="SUPFAM" id="SSF82866">
    <property type="entry name" value="Multidrug efflux transporter AcrB transmembrane domain"/>
    <property type="match status" value="2"/>
</dbReference>
<dbReference type="RefSeq" id="WP_203917011.1">
    <property type="nucleotide sequence ID" value="NZ_BONZ01000013.1"/>
</dbReference>
<evidence type="ECO:0000313" key="10">
    <source>
        <dbReference type="Proteomes" id="UP000642748"/>
    </source>
</evidence>
<sequence length="707" mass="71853">MFAALARAVTRRPWLVIVSWLVVAAALVLAAPGIGSVSNPDQAAFLPSGSESARAAALAAREFPGSTQDTAVIVVSRPGGNLSEADVAAVGRLADLPRAEGVTGITFDPARDVAANRRVAILVVGFAGPAERADTQSAVAALRRSAAAAVAGTGLSVGMTGQAAVAADTRTSFNRATVIVTVATLALIVALLLLIFRSPVAALLPLLTVGLVYAVTTALIACAGRLLGFQVGQELPTMLTVVLFGIGTDYVLFLLFRYRERLRAGDGPTEAVVTALSRVGEVIASAALAVIAAFAALILARLGFFRTLGPALAIGVGVTLLAALTLVPAVVTVLGRWTFWPSRPRASGAAAPVAEPRFAVLGRAVGRRPAAVLAGGLVLLAALGAGLGSVRPSYDPVGQLPAGTEASRAFRELQVGFPAGALNPTTVYLRTAAPLAATQLDQFTARLAAVPGVASPLPPVVSADGRTAGVPLVLSGAPYSTAALNLVDGPLRDAARAAAPAGSTVLLGGQTMAYAEIRNATHRDLAVIFPVAAALFALILAGLLRALLAPVQLVVLVIAGFAATLGATAWLFTSSLAFSIPIVLYLFVTAIGTDYNILITARLREEIRDGRRPREAAALAVAHAGPSVAAAAAILAGTFAALLISGVPFFVQIGFAVTLGIALVAYVVSILLVPACGALTGSAAWWPARPRPTMAADMNPPRVVAGR</sequence>
<dbReference type="Proteomes" id="UP000642748">
    <property type="component" value="Unassembled WGS sequence"/>
</dbReference>
<dbReference type="Pfam" id="PF03176">
    <property type="entry name" value="MMPL"/>
    <property type="match status" value="2"/>
</dbReference>
<dbReference type="PANTHER" id="PTHR33406:SF6">
    <property type="entry name" value="MEMBRANE PROTEIN YDGH-RELATED"/>
    <property type="match status" value="1"/>
</dbReference>
<evidence type="ECO:0000256" key="1">
    <source>
        <dbReference type="ARBA" id="ARBA00004651"/>
    </source>
</evidence>
<dbReference type="InterPro" id="IPR000731">
    <property type="entry name" value="SSD"/>
</dbReference>
<feature type="transmembrane region" description="Helical" evidence="7">
    <location>
        <begin position="525"/>
        <end position="544"/>
    </location>
</feature>
<feature type="transmembrane region" description="Helical" evidence="7">
    <location>
        <begin position="370"/>
        <end position="390"/>
    </location>
</feature>
<comment type="similarity">
    <text evidence="2">Belongs to the resistance-nodulation-cell division (RND) (TC 2.A.6) family. MmpL subfamily.</text>
</comment>
<keyword evidence="4 7" id="KW-0812">Transmembrane</keyword>
<dbReference type="PANTHER" id="PTHR33406">
    <property type="entry name" value="MEMBRANE PROTEIN MJ1562-RELATED"/>
    <property type="match status" value="1"/>
</dbReference>
<gene>
    <name evidence="9" type="ORF">Raf01_15400</name>
</gene>
<feature type="transmembrane region" description="Helical" evidence="7">
    <location>
        <begin position="551"/>
        <end position="572"/>
    </location>
</feature>
<evidence type="ECO:0000313" key="9">
    <source>
        <dbReference type="EMBL" id="GIH13368.1"/>
    </source>
</evidence>
<dbReference type="Gene3D" id="1.20.1640.10">
    <property type="entry name" value="Multidrug efflux transporter AcrB transmembrane domain"/>
    <property type="match status" value="2"/>
</dbReference>
<feature type="transmembrane region" description="Helical" evidence="7">
    <location>
        <begin position="279"/>
        <end position="300"/>
    </location>
</feature>
<proteinExistence type="inferred from homology"/>
<feature type="transmembrane region" description="Helical" evidence="7">
    <location>
        <begin position="312"/>
        <end position="335"/>
    </location>
</feature>
<dbReference type="AlphaFoldDB" id="A0A8J3QLW3"/>
<feature type="transmembrane region" description="Helical" evidence="7">
    <location>
        <begin position="619"/>
        <end position="644"/>
    </location>
</feature>
<evidence type="ECO:0000256" key="6">
    <source>
        <dbReference type="ARBA" id="ARBA00023136"/>
    </source>
</evidence>